<accession>A0A0F5LD18</accession>
<sequence length="375" mass="40753">MRSRVLSASCVHRSPTVPTELTLAQQIDLQISTNGPMSLATYMGLCLTHPTKGYYKGSDPLGAKGDFITAPEISQMFGELIGFHLVNLWQQMDEPKSFNLVELGPGRGTLMADILRVACRAPGFRDALKLKLFETNPALTAQQRNRLESYEPQWLENFEQFDDGPVLIVANEFFDALPIRQFVRKDDGWHERLVGHSDGKRVFGLSPTPIPATSMPDVIANAENESVFEVCFAASEVMSRLAKIVGTQGGSILAIDYGYAQTQTGETLQGVRNHAFADVLENPGETDLSAHVDFGILAAVAREVGLAVEPLATQGEFLTRLGIAERAKALTGANPGSADDIRVAYERLTADDQMGKIFKAFCAHSPGLVPPGFVS</sequence>
<dbReference type="Gene3D" id="3.40.50.12710">
    <property type="match status" value="1"/>
</dbReference>
<dbReference type="PATRIC" id="fig|361041.3.peg.707"/>
<keyword evidence="4" id="KW-1185">Reference proteome</keyword>
<name>A0A0F5LD18_9HYPH</name>
<dbReference type="STRING" id="361041.VW35_06910"/>
<dbReference type="Proteomes" id="UP000033514">
    <property type="component" value="Unassembled WGS sequence"/>
</dbReference>
<evidence type="ECO:0000256" key="1">
    <source>
        <dbReference type="ARBA" id="ARBA00022603"/>
    </source>
</evidence>
<dbReference type="InterPro" id="IPR003788">
    <property type="entry name" value="NDUFAF7"/>
</dbReference>
<evidence type="ECO:0000256" key="2">
    <source>
        <dbReference type="ARBA" id="ARBA00022679"/>
    </source>
</evidence>
<dbReference type="PANTHER" id="PTHR12049">
    <property type="entry name" value="PROTEIN ARGININE METHYLTRANSFERASE NDUFAF7, MITOCHONDRIAL"/>
    <property type="match status" value="1"/>
</dbReference>
<comment type="caution">
    <text evidence="3">The sequence shown here is derived from an EMBL/GenBank/DDBJ whole genome shotgun (WGS) entry which is preliminary data.</text>
</comment>
<dbReference type="Pfam" id="PF02636">
    <property type="entry name" value="Methyltransf_28"/>
    <property type="match status" value="1"/>
</dbReference>
<dbReference type="AlphaFoldDB" id="A0A0F5LD18"/>
<dbReference type="OrthoDB" id="9794208at2"/>
<keyword evidence="1" id="KW-0489">Methyltransferase</keyword>
<dbReference type="InterPro" id="IPR038375">
    <property type="entry name" value="NDUFAF7_sf"/>
</dbReference>
<proteinExistence type="predicted"/>
<organism evidence="3 4">
    <name type="scientific">Devosia soli</name>
    <dbReference type="NCBI Taxonomy" id="361041"/>
    <lineage>
        <taxon>Bacteria</taxon>
        <taxon>Pseudomonadati</taxon>
        <taxon>Pseudomonadota</taxon>
        <taxon>Alphaproteobacteria</taxon>
        <taxon>Hyphomicrobiales</taxon>
        <taxon>Devosiaceae</taxon>
        <taxon>Devosia</taxon>
    </lineage>
</organism>
<dbReference type="GO" id="GO:0032259">
    <property type="term" value="P:methylation"/>
    <property type="evidence" value="ECO:0007669"/>
    <property type="project" value="UniProtKB-KW"/>
</dbReference>
<reference evidence="3 4" key="1">
    <citation type="submission" date="2015-03" db="EMBL/GenBank/DDBJ databases">
        <authorList>
            <person name="Hassan Y.I."/>
            <person name="Lepp D."/>
            <person name="Zhou T."/>
        </authorList>
    </citation>
    <scope>NUCLEOTIDE SEQUENCE [LARGE SCALE GENOMIC DNA]</scope>
    <source>
        <strain evidence="3 4">GH2-10</strain>
    </source>
</reference>
<dbReference type="SUPFAM" id="SSF53335">
    <property type="entry name" value="S-adenosyl-L-methionine-dependent methyltransferases"/>
    <property type="match status" value="1"/>
</dbReference>
<gene>
    <name evidence="3" type="ORF">VW35_06910</name>
</gene>
<evidence type="ECO:0000313" key="3">
    <source>
        <dbReference type="EMBL" id="KKB80155.1"/>
    </source>
</evidence>
<evidence type="ECO:0008006" key="5">
    <source>
        <dbReference type="Google" id="ProtNLM"/>
    </source>
</evidence>
<keyword evidence="2" id="KW-0808">Transferase</keyword>
<dbReference type="InterPro" id="IPR029063">
    <property type="entry name" value="SAM-dependent_MTases_sf"/>
</dbReference>
<evidence type="ECO:0000313" key="4">
    <source>
        <dbReference type="Proteomes" id="UP000033514"/>
    </source>
</evidence>
<dbReference type="GO" id="GO:0035243">
    <property type="term" value="F:protein-arginine omega-N symmetric methyltransferase activity"/>
    <property type="evidence" value="ECO:0007669"/>
    <property type="project" value="TreeGrafter"/>
</dbReference>
<dbReference type="EMBL" id="LAJG01000014">
    <property type="protein sequence ID" value="KKB80155.1"/>
    <property type="molecule type" value="Genomic_DNA"/>
</dbReference>
<dbReference type="PANTHER" id="PTHR12049:SF7">
    <property type="entry name" value="PROTEIN ARGININE METHYLTRANSFERASE NDUFAF7, MITOCHONDRIAL"/>
    <property type="match status" value="1"/>
</dbReference>
<protein>
    <recommendedName>
        <fullName evidence="5">ATP synthase subunit beta</fullName>
    </recommendedName>
</protein>